<feature type="domain" description="AAA+ ATPase" evidence="2">
    <location>
        <begin position="102"/>
        <end position="258"/>
    </location>
</feature>
<proteinExistence type="predicted"/>
<feature type="repeat" description="TPR" evidence="1">
    <location>
        <begin position="577"/>
        <end position="610"/>
    </location>
</feature>
<organism evidence="3 4">
    <name type="scientific">Methanolobus tindarius DSM 2278</name>
    <dbReference type="NCBI Taxonomy" id="1090322"/>
    <lineage>
        <taxon>Archaea</taxon>
        <taxon>Methanobacteriati</taxon>
        <taxon>Methanobacteriota</taxon>
        <taxon>Stenosarchaea group</taxon>
        <taxon>Methanomicrobia</taxon>
        <taxon>Methanosarcinales</taxon>
        <taxon>Methanosarcinaceae</taxon>
        <taxon>Methanolobus</taxon>
    </lineage>
</organism>
<accession>W9DV23</accession>
<dbReference type="InterPro" id="IPR019734">
    <property type="entry name" value="TPR_rpt"/>
</dbReference>
<evidence type="ECO:0000313" key="3">
    <source>
        <dbReference type="EMBL" id="ETA69480.1"/>
    </source>
</evidence>
<gene>
    <name evidence="3" type="ORF">MettiDRAFT_2982</name>
</gene>
<dbReference type="SMART" id="SM00028">
    <property type="entry name" value="TPR"/>
    <property type="match status" value="6"/>
</dbReference>
<dbReference type="Proteomes" id="UP000019483">
    <property type="component" value="Unassembled WGS sequence"/>
</dbReference>
<evidence type="ECO:0000313" key="4">
    <source>
        <dbReference type="Proteomes" id="UP000019483"/>
    </source>
</evidence>
<dbReference type="PROSITE" id="PS50005">
    <property type="entry name" value="TPR"/>
    <property type="match status" value="1"/>
</dbReference>
<dbReference type="InterPro" id="IPR003593">
    <property type="entry name" value="AAA+_ATPase"/>
</dbReference>
<protein>
    <submittedName>
        <fullName evidence="3">ATP-dependent transcriptional regulator</fullName>
    </submittedName>
</protein>
<dbReference type="Pfam" id="PF13424">
    <property type="entry name" value="TPR_12"/>
    <property type="match status" value="2"/>
</dbReference>
<dbReference type="Gene3D" id="1.25.40.10">
    <property type="entry name" value="Tetratricopeptide repeat domain"/>
    <property type="match status" value="2"/>
</dbReference>
<dbReference type="PRINTS" id="PR00364">
    <property type="entry name" value="DISEASERSIST"/>
</dbReference>
<dbReference type="InterPro" id="IPR011990">
    <property type="entry name" value="TPR-like_helical_dom_sf"/>
</dbReference>
<dbReference type="AlphaFoldDB" id="W9DV23"/>
<evidence type="ECO:0000256" key="1">
    <source>
        <dbReference type="PROSITE-ProRule" id="PRU00339"/>
    </source>
</evidence>
<dbReference type="OrthoDB" id="137714at2157"/>
<dbReference type="Pfam" id="PF25201">
    <property type="entry name" value="nSTAND6"/>
    <property type="match status" value="1"/>
</dbReference>
<dbReference type="SUPFAM" id="SSF48452">
    <property type="entry name" value="TPR-like"/>
    <property type="match status" value="2"/>
</dbReference>
<name>W9DV23_METTI</name>
<dbReference type="STRING" id="1090322.MettiDRAFT_2982"/>
<dbReference type="InterPro" id="IPR027417">
    <property type="entry name" value="P-loop_NTPase"/>
</dbReference>
<dbReference type="PANTHER" id="PTHR10098:SF106">
    <property type="entry name" value="TETRATRICOPEPTIDE REPEAT PROTEIN 28-LIKE PROTEIN"/>
    <property type="match status" value="1"/>
</dbReference>
<keyword evidence="1" id="KW-0802">TPR repeat</keyword>
<sequence>MDKQDVASGSGITAGRDVNIGDTSGQLAIGEYIIQFNSENLSGKELSELIDNLNQKRMEETNLKIINSYNPSILPNLPPRLREFVIENRFLELSKNLEYLQNHRILLISGIGGVGKTTLARALVETRPANVPIPFWLDFNKNQSATLGDILEKLASYMNKTDIASFKTEGRDAGQDDINKLTAELRDRDSVWLIFDNLETIMDSREFHDEGIDLLFTSLRNSTHQARIIVTSRTLPVLKNGESLIDVIDEEKKELKGLNIDFGIDYLRKNGLDEVEPAKLEELVKGVDGHPLALKLLIDIVKIFGINDALDDLSMYQKSKYDTIKKARKLFDKLAGDEKELLERIAVFRQPESITALKRMFTDKTSPDALRKLIDNSLLETDHVGNYWLHPLVQEFSYDDLENKMEIHKLACEYYLSLPIPETRTKKEDVLSLIEAHYHACLAKEYDVAADIIFDNGLHRDLDKWGNFKMLVDLYSGLLPDNPFENKILLSSMVTHSAVIGNLARAYNILGEVEKAIEYHKRALIISREIGDKCGEVIELGNLGNAYYVLGEVEKAIEYHEQGLVISHEIEDRKCEGACLGSLGLAYSDLGEVEKAIDYYEQALVISRMIGDRRSEGIRLGNLGNAYYVLGGLWKAIEYHEQALVISREIGDRCGEGSDLGNLGNAYHVLGQVEKAIDYGEQALAIFREIGDRNGEGTRLSSLGLAYSVLGEVEKSIEHYNQALVIGKEIKDPRIIIFCEENLKSLKNSDFNW</sequence>
<dbReference type="Pfam" id="PF13374">
    <property type="entry name" value="TPR_10"/>
    <property type="match status" value="1"/>
</dbReference>
<dbReference type="EMBL" id="AZAJ01000001">
    <property type="protein sequence ID" value="ETA69480.1"/>
    <property type="molecule type" value="Genomic_DNA"/>
</dbReference>
<dbReference type="SUPFAM" id="SSF52540">
    <property type="entry name" value="P-loop containing nucleoside triphosphate hydrolases"/>
    <property type="match status" value="1"/>
</dbReference>
<dbReference type="RefSeq" id="WP_023846612.1">
    <property type="nucleotide sequence ID" value="NZ_AZAJ01000001.1"/>
</dbReference>
<comment type="caution">
    <text evidence="3">The sequence shown here is derived from an EMBL/GenBank/DDBJ whole genome shotgun (WGS) entry which is preliminary data.</text>
</comment>
<dbReference type="PANTHER" id="PTHR10098">
    <property type="entry name" value="RAPSYN-RELATED"/>
    <property type="match status" value="1"/>
</dbReference>
<dbReference type="SMART" id="SM00382">
    <property type="entry name" value="AAA"/>
    <property type="match status" value="1"/>
</dbReference>
<dbReference type="InterPro" id="IPR057575">
    <property type="entry name" value="nSTAND6_dom"/>
</dbReference>
<dbReference type="Gene3D" id="3.40.50.300">
    <property type="entry name" value="P-loop containing nucleotide triphosphate hydrolases"/>
    <property type="match status" value="1"/>
</dbReference>
<reference evidence="3 4" key="1">
    <citation type="submission" date="2013-08" db="EMBL/GenBank/DDBJ databases">
        <authorList>
            <consortium name="DOE Joint Genome Institute"/>
            <person name="Eisen J."/>
            <person name="Huntemann M."/>
            <person name="Han J."/>
            <person name="Chen A."/>
            <person name="Kyrpides N."/>
            <person name="Mavromatis K."/>
            <person name="Markowitz V."/>
            <person name="Palaniappan K."/>
            <person name="Ivanova N."/>
            <person name="Schaumberg A."/>
            <person name="Pati A."/>
            <person name="Liolios K."/>
            <person name="Nordberg H.P."/>
            <person name="Cantor M.N."/>
            <person name="Hua S.X."/>
            <person name="Woyke T."/>
        </authorList>
    </citation>
    <scope>NUCLEOTIDE SEQUENCE [LARGE SCALE GENOMIC DNA]</scope>
    <source>
        <strain evidence="3 4">DSM 2278</strain>
    </source>
</reference>
<evidence type="ECO:0000259" key="2">
    <source>
        <dbReference type="SMART" id="SM00382"/>
    </source>
</evidence>
<keyword evidence="4" id="KW-1185">Reference proteome</keyword>